<keyword evidence="6 8" id="KW-0460">Magnesium</keyword>
<dbReference type="EC" id="3.1.-.-" evidence="8"/>
<dbReference type="SUPFAM" id="SSF88723">
    <property type="entry name" value="PIN domain-like"/>
    <property type="match status" value="1"/>
</dbReference>
<dbReference type="Pfam" id="PF01850">
    <property type="entry name" value="PIN"/>
    <property type="match status" value="1"/>
</dbReference>
<dbReference type="InterPro" id="IPR050556">
    <property type="entry name" value="Type_II_TA_system_RNase"/>
</dbReference>
<sequence>MADAPAAWIVDTNVISRPTSPKDDPDPPASRWIRRNARLIRVSAVTIAEVRRGLALEALRIERLKDLPARRRDRAVLDAKTGWYDQLRSRFADRIVPIDADVADRWADVSVRFPSIRDGDKAIVATALVHGYGVATRNTSDLKASGVPLVNPFDATIWWHDDGEPMASSEGE</sequence>
<comment type="cofactor">
    <cofactor evidence="1 8">
        <name>Mg(2+)</name>
        <dbReference type="ChEBI" id="CHEBI:18420"/>
    </cofactor>
</comment>
<evidence type="ECO:0000256" key="3">
    <source>
        <dbReference type="ARBA" id="ARBA00022722"/>
    </source>
</evidence>
<evidence type="ECO:0000256" key="2">
    <source>
        <dbReference type="ARBA" id="ARBA00022649"/>
    </source>
</evidence>
<comment type="similarity">
    <text evidence="7 8">Belongs to the PINc/VapC protein family.</text>
</comment>
<feature type="domain" description="PIN" evidence="9">
    <location>
        <begin position="9"/>
        <end position="139"/>
    </location>
</feature>
<dbReference type="InterPro" id="IPR022907">
    <property type="entry name" value="VapC_family"/>
</dbReference>
<dbReference type="Gene3D" id="3.40.50.1010">
    <property type="entry name" value="5'-nuclease"/>
    <property type="match status" value="1"/>
</dbReference>
<dbReference type="InterPro" id="IPR002716">
    <property type="entry name" value="PIN_dom"/>
</dbReference>
<name>A0A512IVG0_9HYPH</name>
<evidence type="ECO:0000256" key="1">
    <source>
        <dbReference type="ARBA" id="ARBA00001946"/>
    </source>
</evidence>
<reference evidence="10 11" key="1">
    <citation type="submission" date="2019-07" db="EMBL/GenBank/DDBJ databases">
        <title>Whole genome shotgun sequence of Methylobacterium haplocladii NBRC 107714.</title>
        <authorList>
            <person name="Hosoyama A."/>
            <person name="Uohara A."/>
            <person name="Ohji S."/>
            <person name="Ichikawa N."/>
        </authorList>
    </citation>
    <scope>NUCLEOTIDE SEQUENCE [LARGE SCALE GENOMIC DNA]</scope>
    <source>
        <strain evidence="10 11">NBRC 107714</strain>
    </source>
</reference>
<gene>
    <name evidence="10" type="primary">vapC_4</name>
    <name evidence="8" type="synonym">vapC</name>
    <name evidence="10" type="ORF">MHA02_40950</name>
</gene>
<evidence type="ECO:0000256" key="6">
    <source>
        <dbReference type="ARBA" id="ARBA00022842"/>
    </source>
</evidence>
<comment type="function">
    <text evidence="8">Toxic component of a toxin-antitoxin (TA) system. An RNase.</text>
</comment>
<dbReference type="RefSeq" id="WP_147082261.1">
    <property type="nucleotide sequence ID" value="NZ_BJZT01000048.1"/>
</dbReference>
<protein>
    <recommendedName>
        <fullName evidence="8">Ribonuclease VapC</fullName>
        <shortName evidence="8">RNase VapC</shortName>
        <ecNumber evidence="8">3.1.-.-</ecNumber>
    </recommendedName>
    <alternativeName>
        <fullName evidence="8">Toxin VapC</fullName>
    </alternativeName>
</protein>
<dbReference type="GO" id="GO:0004540">
    <property type="term" value="F:RNA nuclease activity"/>
    <property type="evidence" value="ECO:0007669"/>
    <property type="project" value="InterPro"/>
</dbReference>
<dbReference type="GO" id="GO:0016787">
    <property type="term" value="F:hydrolase activity"/>
    <property type="evidence" value="ECO:0007669"/>
    <property type="project" value="UniProtKB-KW"/>
</dbReference>
<comment type="caution">
    <text evidence="10">The sequence shown here is derived from an EMBL/GenBank/DDBJ whole genome shotgun (WGS) entry which is preliminary data.</text>
</comment>
<dbReference type="GO" id="GO:0000287">
    <property type="term" value="F:magnesium ion binding"/>
    <property type="evidence" value="ECO:0007669"/>
    <property type="project" value="UniProtKB-UniRule"/>
</dbReference>
<keyword evidence="3 8" id="KW-0540">Nuclease</keyword>
<dbReference type="HAMAP" id="MF_00265">
    <property type="entry name" value="VapC_Nob1"/>
    <property type="match status" value="1"/>
</dbReference>
<dbReference type="GO" id="GO:0090729">
    <property type="term" value="F:toxin activity"/>
    <property type="evidence" value="ECO:0007669"/>
    <property type="project" value="UniProtKB-KW"/>
</dbReference>
<accession>A0A512IVG0</accession>
<dbReference type="PANTHER" id="PTHR33653:SF1">
    <property type="entry name" value="RIBONUCLEASE VAPC2"/>
    <property type="match status" value="1"/>
</dbReference>
<evidence type="ECO:0000313" key="10">
    <source>
        <dbReference type="EMBL" id="GEP01708.1"/>
    </source>
</evidence>
<dbReference type="OrthoDB" id="7188375at2"/>
<keyword evidence="4 8" id="KW-0479">Metal-binding</keyword>
<keyword evidence="2 8" id="KW-1277">Toxin-antitoxin system</keyword>
<dbReference type="EMBL" id="BJZT01000048">
    <property type="protein sequence ID" value="GEP01708.1"/>
    <property type="molecule type" value="Genomic_DNA"/>
</dbReference>
<evidence type="ECO:0000256" key="5">
    <source>
        <dbReference type="ARBA" id="ARBA00022801"/>
    </source>
</evidence>
<keyword evidence="11" id="KW-1185">Reference proteome</keyword>
<proteinExistence type="inferred from homology"/>
<evidence type="ECO:0000259" key="9">
    <source>
        <dbReference type="Pfam" id="PF01850"/>
    </source>
</evidence>
<keyword evidence="8" id="KW-0800">Toxin</keyword>
<dbReference type="Proteomes" id="UP000321258">
    <property type="component" value="Unassembled WGS sequence"/>
</dbReference>
<evidence type="ECO:0000256" key="7">
    <source>
        <dbReference type="ARBA" id="ARBA00038093"/>
    </source>
</evidence>
<organism evidence="10 11">
    <name type="scientific">Methylobacterium haplocladii</name>
    <dbReference type="NCBI Taxonomy" id="1176176"/>
    <lineage>
        <taxon>Bacteria</taxon>
        <taxon>Pseudomonadati</taxon>
        <taxon>Pseudomonadota</taxon>
        <taxon>Alphaproteobacteria</taxon>
        <taxon>Hyphomicrobiales</taxon>
        <taxon>Methylobacteriaceae</taxon>
        <taxon>Methylobacterium</taxon>
    </lineage>
</organism>
<evidence type="ECO:0000313" key="11">
    <source>
        <dbReference type="Proteomes" id="UP000321258"/>
    </source>
</evidence>
<dbReference type="AlphaFoldDB" id="A0A512IVG0"/>
<evidence type="ECO:0000256" key="8">
    <source>
        <dbReference type="HAMAP-Rule" id="MF_00265"/>
    </source>
</evidence>
<keyword evidence="5 8" id="KW-0378">Hydrolase</keyword>
<dbReference type="InterPro" id="IPR029060">
    <property type="entry name" value="PIN-like_dom_sf"/>
</dbReference>
<dbReference type="PANTHER" id="PTHR33653">
    <property type="entry name" value="RIBONUCLEASE VAPC2"/>
    <property type="match status" value="1"/>
</dbReference>
<feature type="binding site" evidence="8">
    <location>
        <position position="11"/>
    </location>
    <ligand>
        <name>Mg(2+)</name>
        <dbReference type="ChEBI" id="CHEBI:18420"/>
    </ligand>
</feature>
<feature type="binding site" evidence="8">
    <location>
        <position position="120"/>
    </location>
    <ligand>
        <name>Mg(2+)</name>
        <dbReference type="ChEBI" id="CHEBI:18420"/>
    </ligand>
</feature>
<evidence type="ECO:0000256" key="4">
    <source>
        <dbReference type="ARBA" id="ARBA00022723"/>
    </source>
</evidence>